<dbReference type="Proteomes" id="UP000663868">
    <property type="component" value="Unassembled WGS sequence"/>
</dbReference>
<dbReference type="AlphaFoldDB" id="A0A820ECL8"/>
<organism evidence="2 3">
    <name type="scientific">Adineta steineri</name>
    <dbReference type="NCBI Taxonomy" id="433720"/>
    <lineage>
        <taxon>Eukaryota</taxon>
        <taxon>Metazoa</taxon>
        <taxon>Spiralia</taxon>
        <taxon>Gnathifera</taxon>
        <taxon>Rotifera</taxon>
        <taxon>Eurotatoria</taxon>
        <taxon>Bdelloidea</taxon>
        <taxon>Adinetida</taxon>
        <taxon>Adinetidae</taxon>
        <taxon>Adineta</taxon>
    </lineage>
</organism>
<keyword evidence="1" id="KW-0472">Membrane</keyword>
<accession>A0A820ECL8</accession>
<reference evidence="2" key="1">
    <citation type="submission" date="2021-02" db="EMBL/GenBank/DDBJ databases">
        <authorList>
            <person name="Nowell W R."/>
        </authorList>
    </citation>
    <scope>NUCLEOTIDE SEQUENCE</scope>
</reference>
<evidence type="ECO:0000256" key="1">
    <source>
        <dbReference type="SAM" id="Phobius"/>
    </source>
</evidence>
<feature type="transmembrane region" description="Helical" evidence="1">
    <location>
        <begin position="63"/>
        <end position="96"/>
    </location>
</feature>
<comment type="caution">
    <text evidence="2">The sequence shown here is derived from an EMBL/GenBank/DDBJ whole genome shotgun (WGS) entry which is preliminary data.</text>
</comment>
<dbReference type="EMBL" id="CAJOBB010010522">
    <property type="protein sequence ID" value="CAF4246350.1"/>
    <property type="molecule type" value="Genomic_DNA"/>
</dbReference>
<evidence type="ECO:0000313" key="3">
    <source>
        <dbReference type="Proteomes" id="UP000663868"/>
    </source>
</evidence>
<keyword evidence="1" id="KW-0812">Transmembrane</keyword>
<gene>
    <name evidence="2" type="ORF">KXQ929_LOCUS42559</name>
</gene>
<keyword evidence="1" id="KW-1133">Transmembrane helix</keyword>
<protein>
    <submittedName>
        <fullName evidence="2">Uncharacterized protein</fullName>
    </submittedName>
</protein>
<sequence length="140" mass="16267">MTKVVNRTIGYAVDDNMTLSGLWIPTLTMNTLSDVLLFGASDMSESEFFIKNTEEPIARHNEIILHTILLSIVFLELFGLFFLVIKLAIVPIIKLIERRILSRRNRSLEHDEKQIQLTRFIRCSDNQTQTEEQDCYNTTF</sequence>
<name>A0A820ECL8_9BILA</name>
<evidence type="ECO:0000313" key="2">
    <source>
        <dbReference type="EMBL" id="CAF4246350.1"/>
    </source>
</evidence>
<proteinExistence type="predicted"/>